<feature type="chain" id="PRO_5042891008" description="Galectin" evidence="3">
    <location>
        <begin position="21"/>
        <end position="305"/>
    </location>
</feature>
<keyword evidence="1 2" id="KW-0430">Lectin</keyword>
<evidence type="ECO:0000256" key="2">
    <source>
        <dbReference type="RuleBase" id="RU102079"/>
    </source>
</evidence>
<name>A0AAN9B399_9CAEN</name>
<dbReference type="PROSITE" id="PS51304">
    <property type="entry name" value="GALECTIN"/>
    <property type="match status" value="1"/>
</dbReference>
<dbReference type="Gene3D" id="2.60.120.200">
    <property type="match status" value="1"/>
</dbReference>
<sequence length="305" mass="34092">MKSGLHGAIVLAAVIVLSDASLEIRSQMFNVKTSQDVTQYEKVTSASCELMCVKECVERSHCDSCTYVSDSGECFQNVQTTTAAEGELKVYRKPPVCDQSNAVDYSIFNVTWRSSGQEGDVRCNDDDYIYVEGSPTVYCSYEGLWVKYLGTCRQRIWRNPTGSAIMYRFPLPVSPGWAMCIRGTACPACMKRAFDLKDNGDIYVHMDARFNFTTHVRKLIFNSYVGGVWGSGMTQDAFPFNNGQPFEMEFRLLTWDTMEIYVNSTLTASYTAPVSLASISYFFCSGDAFTGSELQLVDVWSGCDN</sequence>
<dbReference type="GO" id="GO:0030246">
    <property type="term" value="F:carbohydrate binding"/>
    <property type="evidence" value="ECO:0007669"/>
    <property type="project" value="UniProtKB-UniRule"/>
</dbReference>
<dbReference type="SMART" id="SM00276">
    <property type="entry name" value="GLECT"/>
    <property type="match status" value="1"/>
</dbReference>
<evidence type="ECO:0000313" key="6">
    <source>
        <dbReference type="Proteomes" id="UP001374579"/>
    </source>
</evidence>
<protein>
    <recommendedName>
        <fullName evidence="2">Galectin</fullName>
    </recommendedName>
</protein>
<dbReference type="InterPro" id="IPR013320">
    <property type="entry name" value="ConA-like_dom_sf"/>
</dbReference>
<evidence type="ECO:0000256" key="3">
    <source>
        <dbReference type="SAM" id="SignalP"/>
    </source>
</evidence>
<dbReference type="PANTHER" id="PTHR11346:SF147">
    <property type="entry name" value="GALECTIN"/>
    <property type="match status" value="1"/>
</dbReference>
<dbReference type="SUPFAM" id="SSF49899">
    <property type="entry name" value="Concanavalin A-like lectins/glucanases"/>
    <property type="match status" value="1"/>
</dbReference>
<keyword evidence="6" id="KW-1185">Reference proteome</keyword>
<dbReference type="AlphaFoldDB" id="A0AAN9B399"/>
<evidence type="ECO:0000256" key="1">
    <source>
        <dbReference type="ARBA" id="ARBA00022734"/>
    </source>
</evidence>
<feature type="signal peptide" evidence="3">
    <location>
        <begin position="1"/>
        <end position="20"/>
    </location>
</feature>
<organism evidence="5 6">
    <name type="scientific">Littorina saxatilis</name>
    <dbReference type="NCBI Taxonomy" id="31220"/>
    <lineage>
        <taxon>Eukaryota</taxon>
        <taxon>Metazoa</taxon>
        <taxon>Spiralia</taxon>
        <taxon>Lophotrochozoa</taxon>
        <taxon>Mollusca</taxon>
        <taxon>Gastropoda</taxon>
        <taxon>Caenogastropoda</taxon>
        <taxon>Littorinimorpha</taxon>
        <taxon>Littorinoidea</taxon>
        <taxon>Littorinidae</taxon>
        <taxon>Littorina</taxon>
    </lineage>
</organism>
<dbReference type="PANTHER" id="PTHR11346">
    <property type="entry name" value="GALECTIN"/>
    <property type="match status" value="1"/>
</dbReference>
<feature type="domain" description="Galectin" evidence="4">
    <location>
        <begin position="165"/>
        <end position="300"/>
    </location>
</feature>
<accession>A0AAN9B399</accession>
<gene>
    <name evidence="5" type="ORF">V1264_004757</name>
</gene>
<proteinExistence type="predicted"/>
<dbReference type="EMBL" id="JBAMIC010000013">
    <property type="protein sequence ID" value="KAK7097836.1"/>
    <property type="molecule type" value="Genomic_DNA"/>
</dbReference>
<dbReference type="InterPro" id="IPR001079">
    <property type="entry name" value="Galectin_CRD"/>
</dbReference>
<dbReference type="InterPro" id="IPR044156">
    <property type="entry name" value="Galectin-like"/>
</dbReference>
<evidence type="ECO:0000313" key="5">
    <source>
        <dbReference type="EMBL" id="KAK7097836.1"/>
    </source>
</evidence>
<reference evidence="5 6" key="1">
    <citation type="submission" date="2024-02" db="EMBL/GenBank/DDBJ databases">
        <title>Chromosome-scale genome assembly of the rough periwinkle Littorina saxatilis.</title>
        <authorList>
            <person name="De Jode A."/>
            <person name="Faria R."/>
            <person name="Formenti G."/>
            <person name="Sims Y."/>
            <person name="Smith T.P."/>
            <person name="Tracey A."/>
            <person name="Wood J.M.D."/>
            <person name="Zagrodzka Z.B."/>
            <person name="Johannesson K."/>
            <person name="Butlin R.K."/>
            <person name="Leder E.H."/>
        </authorList>
    </citation>
    <scope>NUCLEOTIDE SEQUENCE [LARGE SCALE GENOMIC DNA]</scope>
    <source>
        <strain evidence="5">Snail1</strain>
        <tissue evidence="5">Muscle</tissue>
    </source>
</reference>
<dbReference type="SMART" id="SM00908">
    <property type="entry name" value="Gal-bind_lectin"/>
    <property type="match status" value="1"/>
</dbReference>
<dbReference type="Pfam" id="PF00337">
    <property type="entry name" value="Gal-bind_lectin"/>
    <property type="match status" value="1"/>
</dbReference>
<comment type="caution">
    <text evidence="5">The sequence shown here is derived from an EMBL/GenBank/DDBJ whole genome shotgun (WGS) entry which is preliminary data.</text>
</comment>
<evidence type="ECO:0000259" key="4">
    <source>
        <dbReference type="PROSITE" id="PS51304"/>
    </source>
</evidence>
<keyword evidence="3" id="KW-0732">Signal</keyword>
<dbReference type="Proteomes" id="UP001374579">
    <property type="component" value="Unassembled WGS sequence"/>
</dbReference>